<organism evidence="4 5">
    <name type="scientific">Paracoccus rhizosphaerae</name>
    <dbReference type="NCBI Taxonomy" id="1133347"/>
    <lineage>
        <taxon>Bacteria</taxon>
        <taxon>Pseudomonadati</taxon>
        <taxon>Pseudomonadota</taxon>
        <taxon>Alphaproteobacteria</taxon>
        <taxon>Rhodobacterales</taxon>
        <taxon>Paracoccaceae</taxon>
        <taxon>Paracoccus</taxon>
    </lineage>
</organism>
<evidence type="ECO:0000259" key="3">
    <source>
        <dbReference type="Pfam" id="PF13305"/>
    </source>
</evidence>
<sequence>MTIAMRPGGNIFSAAIKGATRLLDETGEVASLDAVAALINVRVDDLRAVVPDTGMLLQATAENALMLLQEICVRRTSSTCSDDPIAQFTALAEAYVEWGCRHPREFRVIGLMPAEVFERNPRLVCYENAIHQVMYRTLDRARQQGALPRDQDIGQIIAIAHTYAYGVVSKMLLGDLARWNPGMTDREAALHNLSIFINQFLGRPAQA</sequence>
<dbReference type="InterPro" id="IPR036271">
    <property type="entry name" value="Tet_transcr_reg_TetR-rel_C_sf"/>
</dbReference>
<evidence type="ECO:0000313" key="5">
    <source>
        <dbReference type="Proteomes" id="UP001589795"/>
    </source>
</evidence>
<dbReference type="EMBL" id="JBHLWQ010000019">
    <property type="protein sequence ID" value="MFC0199094.1"/>
    <property type="molecule type" value="Genomic_DNA"/>
</dbReference>
<feature type="domain" description="HTH-type transcriptional regulator MT1864/Rv1816-like C-terminal" evidence="3">
    <location>
        <begin position="89"/>
        <end position="185"/>
    </location>
</feature>
<keyword evidence="1" id="KW-0805">Transcription regulation</keyword>
<name>A0ABV6CED6_9RHOB</name>
<keyword evidence="2" id="KW-0804">Transcription</keyword>
<dbReference type="Pfam" id="PF13305">
    <property type="entry name" value="TetR_C_33"/>
    <property type="match status" value="1"/>
</dbReference>
<evidence type="ECO:0000256" key="2">
    <source>
        <dbReference type="ARBA" id="ARBA00023163"/>
    </source>
</evidence>
<keyword evidence="5" id="KW-1185">Reference proteome</keyword>
<reference evidence="4 5" key="1">
    <citation type="submission" date="2024-09" db="EMBL/GenBank/DDBJ databases">
        <authorList>
            <person name="Sun Q."/>
            <person name="Mori K."/>
        </authorList>
    </citation>
    <scope>NUCLEOTIDE SEQUENCE [LARGE SCALE GENOMIC DNA]</scope>
    <source>
        <strain evidence="4 5">CCM 7904</strain>
    </source>
</reference>
<dbReference type="SUPFAM" id="SSF48498">
    <property type="entry name" value="Tetracyclin repressor-like, C-terminal domain"/>
    <property type="match status" value="1"/>
</dbReference>
<proteinExistence type="predicted"/>
<accession>A0ABV6CED6</accession>
<dbReference type="RefSeq" id="WP_265507724.1">
    <property type="nucleotide sequence ID" value="NZ_JAOTBE010000041.1"/>
</dbReference>
<gene>
    <name evidence="4" type="ORF">ACFFIZ_01765</name>
</gene>
<dbReference type="Gene3D" id="1.10.357.10">
    <property type="entry name" value="Tetracycline Repressor, domain 2"/>
    <property type="match status" value="1"/>
</dbReference>
<dbReference type="InterPro" id="IPR025996">
    <property type="entry name" value="MT1864/Rv1816-like_C"/>
</dbReference>
<evidence type="ECO:0000256" key="1">
    <source>
        <dbReference type="ARBA" id="ARBA00023015"/>
    </source>
</evidence>
<comment type="caution">
    <text evidence="4">The sequence shown here is derived from an EMBL/GenBank/DDBJ whole genome shotgun (WGS) entry which is preliminary data.</text>
</comment>
<evidence type="ECO:0000313" key="4">
    <source>
        <dbReference type="EMBL" id="MFC0199094.1"/>
    </source>
</evidence>
<protein>
    <submittedName>
        <fullName evidence="4">WHG domain-containing protein</fullName>
    </submittedName>
</protein>
<dbReference type="Proteomes" id="UP001589795">
    <property type="component" value="Unassembled WGS sequence"/>
</dbReference>